<organism evidence="2 3">
    <name type="scientific">Pelomonas candidula</name>
    <dbReference type="NCBI Taxonomy" id="3299025"/>
    <lineage>
        <taxon>Bacteria</taxon>
        <taxon>Pseudomonadati</taxon>
        <taxon>Pseudomonadota</taxon>
        <taxon>Betaproteobacteria</taxon>
        <taxon>Burkholderiales</taxon>
        <taxon>Sphaerotilaceae</taxon>
        <taxon>Roseateles</taxon>
    </lineage>
</organism>
<dbReference type="Pfam" id="PF08695">
    <property type="entry name" value="Coa1"/>
    <property type="match status" value="1"/>
</dbReference>
<keyword evidence="3" id="KW-1185">Reference proteome</keyword>
<evidence type="ECO:0000313" key="2">
    <source>
        <dbReference type="EMBL" id="MFG6485642.1"/>
    </source>
</evidence>
<dbReference type="Proteomes" id="UP001606134">
    <property type="component" value="Unassembled WGS sequence"/>
</dbReference>
<evidence type="ECO:0000313" key="3">
    <source>
        <dbReference type="Proteomes" id="UP001606134"/>
    </source>
</evidence>
<proteinExistence type="predicted"/>
<reference evidence="2 3" key="1">
    <citation type="submission" date="2024-08" db="EMBL/GenBank/DDBJ databases">
        <authorList>
            <person name="Lu H."/>
        </authorList>
    </citation>
    <scope>NUCLEOTIDE SEQUENCE [LARGE SCALE GENOMIC DNA]</scope>
    <source>
        <strain evidence="2 3">BYS78W</strain>
    </source>
</reference>
<evidence type="ECO:0000256" key="1">
    <source>
        <dbReference type="SAM" id="Phobius"/>
    </source>
</evidence>
<dbReference type="RefSeq" id="WP_394406397.1">
    <property type="nucleotide sequence ID" value="NZ_JBIGIC010000001.1"/>
</dbReference>
<comment type="caution">
    <text evidence="2">The sequence shown here is derived from an EMBL/GenBank/DDBJ whole genome shotgun (WGS) entry which is preliminary data.</text>
</comment>
<accession>A0ABW7H6W3</accession>
<dbReference type="InterPro" id="IPR014807">
    <property type="entry name" value="Coa1"/>
</dbReference>
<sequence length="213" mass="23411">MDVENTSGQGPASRVPPEIRRWNWGAFLLNWIWGIGNNTLAALLVMVPFVGLIWIFVLGAKGSEWAWRNKRWESVEQFHATQRQWAKWGAIVWGASLAVFALIFVLVFGLLKDSEAYKMAQARLAADARIVEIVGQPMSTGIPMGSIQVSGPDGSAQLSFSVEGPRGKGTAYVAARKSLGQWKIEGLAFQEDDTQRRIELVPDTHGADVESAT</sequence>
<gene>
    <name evidence="2" type="ORF">ACG04R_03100</name>
</gene>
<keyword evidence="1" id="KW-0812">Transmembrane</keyword>
<dbReference type="EMBL" id="JBIGIC010000001">
    <property type="protein sequence ID" value="MFG6485642.1"/>
    <property type="molecule type" value="Genomic_DNA"/>
</dbReference>
<keyword evidence="1" id="KW-1133">Transmembrane helix</keyword>
<keyword evidence="1" id="KW-0472">Membrane</keyword>
<name>A0ABW7H6W3_9BURK</name>
<protein>
    <submittedName>
        <fullName evidence="2">Cytochrome c oxidase assembly factor Coa1 family protein</fullName>
    </submittedName>
</protein>
<feature type="transmembrane region" description="Helical" evidence="1">
    <location>
        <begin position="90"/>
        <end position="111"/>
    </location>
</feature>
<feature type="transmembrane region" description="Helical" evidence="1">
    <location>
        <begin position="40"/>
        <end position="60"/>
    </location>
</feature>